<accession>A0A8H7VE41</accession>
<keyword evidence="3" id="KW-1185">Reference proteome</keyword>
<feature type="region of interest" description="Disordered" evidence="1">
    <location>
        <begin position="86"/>
        <end position="114"/>
    </location>
</feature>
<dbReference type="OrthoDB" id="2261887at2759"/>
<feature type="compositionally biased region" description="Low complexity" evidence="1">
    <location>
        <begin position="101"/>
        <end position="114"/>
    </location>
</feature>
<protein>
    <submittedName>
        <fullName evidence="2">Uncharacterized protein</fullName>
    </submittedName>
</protein>
<evidence type="ECO:0000256" key="1">
    <source>
        <dbReference type="SAM" id="MobiDB-lite"/>
    </source>
</evidence>
<dbReference type="Proteomes" id="UP000650833">
    <property type="component" value="Unassembled WGS sequence"/>
</dbReference>
<reference evidence="2" key="1">
    <citation type="submission" date="2020-12" db="EMBL/GenBank/DDBJ databases">
        <title>Metabolic potential, ecology and presence of endohyphal bacteria is reflected in genomic diversity of Mucoromycotina.</title>
        <authorList>
            <person name="Muszewska A."/>
            <person name="Okrasinska A."/>
            <person name="Steczkiewicz K."/>
            <person name="Drgas O."/>
            <person name="Orlowska M."/>
            <person name="Perlinska-Lenart U."/>
            <person name="Aleksandrzak-Piekarczyk T."/>
            <person name="Szatraj K."/>
            <person name="Zielenkiewicz U."/>
            <person name="Pilsyk S."/>
            <person name="Malc E."/>
            <person name="Mieczkowski P."/>
            <person name="Kruszewska J.S."/>
            <person name="Biernat P."/>
            <person name="Pawlowska J."/>
        </authorList>
    </citation>
    <scope>NUCLEOTIDE SEQUENCE</scope>
    <source>
        <strain evidence="2">CBS 226.32</strain>
    </source>
</reference>
<dbReference type="EMBL" id="JAEPRC010000070">
    <property type="protein sequence ID" value="KAG2211134.1"/>
    <property type="molecule type" value="Genomic_DNA"/>
</dbReference>
<comment type="caution">
    <text evidence="2">The sequence shown here is derived from an EMBL/GenBank/DDBJ whole genome shotgun (WGS) entry which is preliminary data.</text>
</comment>
<organism evidence="2 3">
    <name type="scientific">Mucor plumbeus</name>
    <dbReference type="NCBI Taxonomy" id="97098"/>
    <lineage>
        <taxon>Eukaryota</taxon>
        <taxon>Fungi</taxon>
        <taxon>Fungi incertae sedis</taxon>
        <taxon>Mucoromycota</taxon>
        <taxon>Mucoromycotina</taxon>
        <taxon>Mucoromycetes</taxon>
        <taxon>Mucorales</taxon>
        <taxon>Mucorineae</taxon>
        <taxon>Mucoraceae</taxon>
        <taxon>Mucor</taxon>
    </lineage>
</organism>
<sequence>MNITDYKYSYKGDDYELTFFSNNPISEWSFELFSKTINESKRRATKKQTLLNSYLNKLNTIYDDPKTPQKIKSHLNNLIQNEIERKDQEDKNSVNYTITGNNSVSISDNNNIDNSHVHDIRKQEEEKGDNEEKEVADERIYKEEYICEESDDDSDNIPSDLTIDHHPARECQYSFDCERVLEEAGDHEEVFEEGEWVVGDLCVSGKCRLLKSNTIKLEKDPGSLSDIRLLAINDIFIFDTDISKSASKYFGLEDHKAIISSLDTKKYRPEMGVKAHK</sequence>
<evidence type="ECO:0000313" key="3">
    <source>
        <dbReference type="Proteomes" id="UP000650833"/>
    </source>
</evidence>
<name>A0A8H7VE41_9FUNG</name>
<gene>
    <name evidence="2" type="ORF">INT46_004510</name>
</gene>
<dbReference type="AlphaFoldDB" id="A0A8H7VE41"/>
<proteinExistence type="predicted"/>
<evidence type="ECO:0000313" key="2">
    <source>
        <dbReference type="EMBL" id="KAG2211134.1"/>
    </source>
</evidence>